<feature type="chain" id="PRO_5034076791" evidence="2">
    <location>
        <begin position="24"/>
        <end position="174"/>
    </location>
</feature>
<feature type="compositionally biased region" description="Low complexity" evidence="1">
    <location>
        <begin position="49"/>
        <end position="82"/>
    </location>
</feature>
<evidence type="ECO:0000313" key="3">
    <source>
        <dbReference type="EMBL" id="KAF7725229.1"/>
    </source>
</evidence>
<name>A0A8H7EQ38_9FUNG</name>
<comment type="caution">
    <text evidence="3">The sequence shown here is derived from an EMBL/GenBank/DDBJ whole genome shotgun (WGS) entry which is preliminary data.</text>
</comment>
<feature type="compositionally biased region" description="Low complexity" evidence="1">
    <location>
        <begin position="90"/>
        <end position="132"/>
    </location>
</feature>
<protein>
    <submittedName>
        <fullName evidence="3">Uncharacterized protein</fullName>
    </submittedName>
</protein>
<evidence type="ECO:0000256" key="2">
    <source>
        <dbReference type="SAM" id="SignalP"/>
    </source>
</evidence>
<reference evidence="3" key="1">
    <citation type="submission" date="2020-01" db="EMBL/GenBank/DDBJ databases">
        <title>Genome Sequencing of Three Apophysomyces-Like Fungal Strains Confirms a Novel Fungal Genus in the Mucoromycota with divergent Burkholderia-like Endosymbiotic Bacteria.</title>
        <authorList>
            <person name="Stajich J.E."/>
            <person name="Macias A.M."/>
            <person name="Carter-House D."/>
            <person name="Lovett B."/>
            <person name="Kasson L.R."/>
            <person name="Berry K."/>
            <person name="Grigoriev I."/>
            <person name="Chang Y."/>
            <person name="Spatafora J."/>
            <person name="Kasson M.T."/>
        </authorList>
    </citation>
    <scope>NUCLEOTIDE SEQUENCE</scope>
    <source>
        <strain evidence="3">NRRL A-21654</strain>
    </source>
</reference>
<dbReference type="EMBL" id="JABAYA010000101">
    <property type="protein sequence ID" value="KAF7725229.1"/>
    <property type="molecule type" value="Genomic_DNA"/>
</dbReference>
<gene>
    <name evidence="3" type="ORF">EC973_000317</name>
</gene>
<dbReference type="Proteomes" id="UP000605846">
    <property type="component" value="Unassembled WGS sequence"/>
</dbReference>
<accession>A0A8H7EQ38</accession>
<keyword evidence="4" id="KW-1185">Reference proteome</keyword>
<feature type="signal peptide" evidence="2">
    <location>
        <begin position="1"/>
        <end position="23"/>
    </location>
</feature>
<feature type="region of interest" description="Disordered" evidence="1">
    <location>
        <begin position="39"/>
        <end position="149"/>
    </location>
</feature>
<sequence>MSRTSRFTLLFALALLFCGMVLAQEATGKDCETSVCVAPGSGGKDPHTSDTTSASATGASGSASSGSLSASATATASGSVTTHKSHEPHGTTVSGSLSSGTAAPTSTSGGVAPSSGAPASSTLPPAASSSTGNTQGPSPPPPAVTTPRSAANTNSMSLYTLSFTVFVATMAFLL</sequence>
<dbReference type="AlphaFoldDB" id="A0A8H7EQ38"/>
<keyword evidence="2" id="KW-0732">Signal</keyword>
<proteinExistence type="predicted"/>
<organism evidence="3 4">
    <name type="scientific">Apophysomyces ossiformis</name>
    <dbReference type="NCBI Taxonomy" id="679940"/>
    <lineage>
        <taxon>Eukaryota</taxon>
        <taxon>Fungi</taxon>
        <taxon>Fungi incertae sedis</taxon>
        <taxon>Mucoromycota</taxon>
        <taxon>Mucoromycotina</taxon>
        <taxon>Mucoromycetes</taxon>
        <taxon>Mucorales</taxon>
        <taxon>Mucorineae</taxon>
        <taxon>Mucoraceae</taxon>
        <taxon>Apophysomyces</taxon>
    </lineage>
</organism>
<evidence type="ECO:0000313" key="4">
    <source>
        <dbReference type="Proteomes" id="UP000605846"/>
    </source>
</evidence>
<evidence type="ECO:0000256" key="1">
    <source>
        <dbReference type="SAM" id="MobiDB-lite"/>
    </source>
</evidence>